<gene>
    <name evidence="4" type="ORF">RIF25_02530</name>
</gene>
<evidence type="ECO:0000256" key="1">
    <source>
        <dbReference type="ARBA" id="ARBA00007118"/>
    </source>
</evidence>
<dbReference type="RefSeq" id="WP_322876985.1">
    <property type="nucleotide sequence ID" value="NZ_JAVMIP010000002.1"/>
</dbReference>
<feature type="domain" description="Nitroreductase" evidence="3">
    <location>
        <begin position="15"/>
        <end position="159"/>
    </location>
</feature>
<dbReference type="InterPro" id="IPR000415">
    <property type="entry name" value="Nitroreductase-like"/>
</dbReference>
<proteinExistence type="inferred from homology"/>
<evidence type="ECO:0000313" key="4">
    <source>
        <dbReference type="EMBL" id="MDS3859676.1"/>
    </source>
</evidence>
<keyword evidence="2" id="KW-0560">Oxidoreductase</keyword>
<reference evidence="5" key="1">
    <citation type="submission" date="2023-07" db="EMBL/GenBank/DDBJ databases">
        <authorList>
            <person name="Luz R."/>
            <person name="Cordeiro R."/>
            <person name="Fonseca A."/>
            <person name="Goncalves V."/>
        </authorList>
    </citation>
    <scope>NUCLEOTIDE SEQUENCE [LARGE SCALE GENOMIC DNA]</scope>
    <source>
        <strain evidence="5">BACA0444</strain>
    </source>
</reference>
<sequence length="199" mass="22421">MEKLALTQYPIHELIQRRWSPLAFSQQPVEPEKIASLLEAARWASSCFNEQPWLFLVATQAQTEDYQRLFSCLVEANQAWVQNAPVLMIGVAKLTFDHNGKPNAHAYYDLGAAVAQLTVQATASGLFVHQMAGFDTAKAREFCEIPTGYDPVVAIALGYYGDRQQLSDKLQEREASSRGRKAFPNFVFTSHWQQPYPLP</sequence>
<dbReference type="Gene3D" id="3.40.109.10">
    <property type="entry name" value="NADH Oxidase"/>
    <property type="match status" value="1"/>
</dbReference>
<evidence type="ECO:0000256" key="2">
    <source>
        <dbReference type="ARBA" id="ARBA00023002"/>
    </source>
</evidence>
<dbReference type="EMBL" id="JAVMIP010000002">
    <property type="protein sequence ID" value="MDS3859676.1"/>
    <property type="molecule type" value="Genomic_DNA"/>
</dbReference>
<dbReference type="Pfam" id="PF00881">
    <property type="entry name" value="Nitroreductase"/>
    <property type="match status" value="1"/>
</dbReference>
<dbReference type="AlphaFoldDB" id="A0AAE4JV73"/>
<dbReference type="PANTHER" id="PTHR43673">
    <property type="entry name" value="NAD(P)H NITROREDUCTASE YDGI-RELATED"/>
    <property type="match status" value="1"/>
</dbReference>
<dbReference type="CDD" id="cd02138">
    <property type="entry name" value="TdsD-like"/>
    <property type="match status" value="1"/>
</dbReference>
<dbReference type="Proteomes" id="UP001268256">
    <property type="component" value="Unassembled WGS sequence"/>
</dbReference>
<dbReference type="PANTHER" id="PTHR43673:SF10">
    <property type="entry name" value="NADH DEHYDROGENASE_NAD(P)H NITROREDUCTASE XCC3605-RELATED"/>
    <property type="match status" value="1"/>
</dbReference>
<name>A0AAE4JV73_9CYAN</name>
<evidence type="ECO:0000259" key="3">
    <source>
        <dbReference type="Pfam" id="PF00881"/>
    </source>
</evidence>
<dbReference type="SUPFAM" id="SSF55469">
    <property type="entry name" value="FMN-dependent nitroreductase-like"/>
    <property type="match status" value="1"/>
</dbReference>
<comment type="similarity">
    <text evidence="1">Belongs to the nitroreductase family.</text>
</comment>
<dbReference type="GO" id="GO:0016491">
    <property type="term" value="F:oxidoreductase activity"/>
    <property type="evidence" value="ECO:0007669"/>
    <property type="project" value="UniProtKB-KW"/>
</dbReference>
<dbReference type="InterPro" id="IPR029479">
    <property type="entry name" value="Nitroreductase"/>
</dbReference>
<evidence type="ECO:0000313" key="5">
    <source>
        <dbReference type="Proteomes" id="UP001268256"/>
    </source>
</evidence>
<comment type="caution">
    <text evidence="4">The sequence shown here is derived from an EMBL/GenBank/DDBJ whole genome shotgun (WGS) entry which is preliminary data.</text>
</comment>
<accession>A0AAE4JV73</accession>
<organism evidence="4 5">
    <name type="scientific">Pseudocalidococcus azoricus BACA0444</name>
    <dbReference type="NCBI Taxonomy" id="2918990"/>
    <lineage>
        <taxon>Bacteria</taxon>
        <taxon>Bacillati</taxon>
        <taxon>Cyanobacteriota</taxon>
        <taxon>Cyanophyceae</taxon>
        <taxon>Acaryochloridales</taxon>
        <taxon>Thermosynechococcaceae</taxon>
        <taxon>Pseudocalidococcus</taxon>
        <taxon>Pseudocalidococcus azoricus</taxon>
    </lineage>
</organism>
<protein>
    <submittedName>
        <fullName evidence="4">Nitroreductase family protein</fullName>
    </submittedName>
</protein>
<keyword evidence="5" id="KW-1185">Reference proteome</keyword>